<gene>
    <name evidence="3" type="ORF">G1C96_1034</name>
</gene>
<accession>A0A7Y0F1R9</accession>
<dbReference type="EMBL" id="JAAIIH010000006">
    <property type="protein sequence ID" value="NMN00455.1"/>
    <property type="molecule type" value="Genomic_DNA"/>
</dbReference>
<dbReference type="Gene3D" id="3.40.50.720">
    <property type="entry name" value="NAD(P)-binding Rossmann-like Domain"/>
    <property type="match status" value="1"/>
</dbReference>
<evidence type="ECO:0000256" key="1">
    <source>
        <dbReference type="ARBA" id="ARBA00007637"/>
    </source>
</evidence>
<dbReference type="Pfam" id="PF01370">
    <property type="entry name" value="Epimerase"/>
    <property type="match status" value="1"/>
</dbReference>
<evidence type="ECO:0000313" key="3">
    <source>
        <dbReference type="EMBL" id="NMN00455.1"/>
    </source>
</evidence>
<comment type="caution">
    <text evidence="3">The sequence shown here is derived from an EMBL/GenBank/DDBJ whole genome shotgun (WGS) entry which is preliminary data.</text>
</comment>
<evidence type="ECO:0000313" key="4">
    <source>
        <dbReference type="Proteomes" id="UP000588277"/>
    </source>
</evidence>
<evidence type="ECO:0000259" key="2">
    <source>
        <dbReference type="Pfam" id="PF01370"/>
    </source>
</evidence>
<dbReference type="SUPFAM" id="SSF51735">
    <property type="entry name" value="NAD(P)-binding Rossmann-fold domains"/>
    <property type="match status" value="1"/>
</dbReference>
<dbReference type="PANTHER" id="PTHR43000">
    <property type="entry name" value="DTDP-D-GLUCOSE 4,6-DEHYDRATASE-RELATED"/>
    <property type="match status" value="1"/>
</dbReference>
<feature type="domain" description="NAD-dependent epimerase/dehydratase" evidence="2">
    <location>
        <begin position="4"/>
        <end position="236"/>
    </location>
</feature>
<name>A0A7Y0F1R9_9BIFI</name>
<dbReference type="RefSeq" id="WP_169275608.1">
    <property type="nucleotide sequence ID" value="NZ_JAAIIH010000006.1"/>
</dbReference>
<reference evidence="3 4" key="1">
    <citation type="submission" date="2020-02" db="EMBL/GenBank/DDBJ databases">
        <title>Characterization of phylogenetic diversity of novel bifidobacterial species isolated in Czech ZOOs.</title>
        <authorList>
            <person name="Lugli G.A."/>
            <person name="Vera N.B."/>
            <person name="Ventura M."/>
        </authorList>
    </citation>
    <scope>NUCLEOTIDE SEQUENCE [LARGE SCALE GENOMIC DNA]</scope>
    <source>
        <strain evidence="3 4">DSM 109958</strain>
    </source>
</reference>
<keyword evidence="4" id="KW-1185">Reference proteome</keyword>
<dbReference type="InterPro" id="IPR001509">
    <property type="entry name" value="Epimerase_deHydtase"/>
</dbReference>
<proteinExistence type="inferred from homology"/>
<dbReference type="AlphaFoldDB" id="A0A7Y0F1R9"/>
<dbReference type="InterPro" id="IPR036291">
    <property type="entry name" value="NAD(P)-bd_dom_sf"/>
</dbReference>
<dbReference type="Proteomes" id="UP000588277">
    <property type="component" value="Unassembled WGS sequence"/>
</dbReference>
<sequence length="306" mass="33480">MKTLVLGGSGFIGSALNALLLESIDTDVVVFDASQPRSFPDDARVRFVKGFFDSGTDFDQLTKGVDVVIHLVSTSVPGTEQDALREMNRNVIPSIALFEAAVANGVRRIVFMSSGGTVYGKGDGNGTPNAETDPLRPMNTYGFQKVMIENALRFVCRNSATEYQIIRLSNPYGPGQNPHGPLGLITKLVYQTLHHEQVTIYGDGSVTRDFIYIDDAVQGIIDILRHGNANDTYNLGTGVGVSVRDVVETIQRELPERMLLTHQPGRPVDVPVSVLDVGKYRAISTIARFVPLDEGIRRTARFFEGH</sequence>
<protein>
    <submittedName>
        <fullName evidence="3">Epimerase</fullName>
    </submittedName>
</protein>
<organism evidence="3 4">
    <name type="scientific">Bifidobacterium moraviense</name>
    <dbReference type="NCBI Taxonomy" id="2675323"/>
    <lineage>
        <taxon>Bacteria</taxon>
        <taxon>Bacillati</taxon>
        <taxon>Actinomycetota</taxon>
        <taxon>Actinomycetes</taxon>
        <taxon>Bifidobacteriales</taxon>
        <taxon>Bifidobacteriaceae</taxon>
        <taxon>Bifidobacterium</taxon>
    </lineage>
</organism>
<comment type="similarity">
    <text evidence="1">Belongs to the NAD(P)-dependent epimerase/dehydratase family.</text>
</comment>